<sequence>MRDAIIVGGGLAGLTAAWYLRHRDVLVLESEKRFGGRVQSERRGSYWLNWGGHVYAGKNSATDDLLKSVGINSAPMPGTLKGLALNGKVLLSGSVDTYPFRVPLSWSTRLALVKPGLKIRMAVKKFGKAVERRHGEDYWSQQQRVYNFMNDKSFRDFVGELPEDADAFFKPTVSRSSGDPEQIAAGAGVGYFNLVWSKDNVEGGLTRYIQGGASNITDTIAASLKDRCLKEAVVQEVVQEDDSVTVRYTKDGVDHEERARYVVLATQAPISQKIAKNIDPGMSDALGKIKYGPYVSAAFLTNETGPQIWDNAYAIATPKRSFNVAFNMSNMVRASEAKGYREKGSSFMTFSPASFARVFEGKDNDYVVDTYLKDLDDIFPGFSKNVVEAKVMRWKLGVPFCFPGRAKLQPKLTRPSGRIYLAGDYLGTFYTETSIQTATTAAQHILSHLGTADQQG</sequence>
<dbReference type="InterPro" id="IPR036188">
    <property type="entry name" value="FAD/NAD-bd_sf"/>
</dbReference>
<dbReference type="RefSeq" id="WP_092220953.1">
    <property type="nucleotide sequence ID" value="NZ_FNJI01000007.1"/>
</dbReference>
<evidence type="ECO:0000259" key="1">
    <source>
        <dbReference type="Pfam" id="PF01593"/>
    </source>
</evidence>
<dbReference type="STRING" id="91360.SAMN05660330_01295"/>
<proteinExistence type="predicted"/>
<dbReference type="Gene3D" id="3.50.50.60">
    <property type="entry name" value="FAD/NAD(P)-binding domain"/>
    <property type="match status" value="1"/>
</dbReference>
<reference evidence="2 3" key="1">
    <citation type="submission" date="2016-10" db="EMBL/GenBank/DDBJ databases">
        <authorList>
            <person name="de Groot N.N."/>
        </authorList>
    </citation>
    <scope>NUCLEOTIDE SEQUENCE [LARGE SCALE GENOMIC DNA]</scope>
    <source>
        <strain evidence="2 3">DSM 12130</strain>
    </source>
</reference>
<feature type="domain" description="Amine oxidase" evidence="1">
    <location>
        <begin position="11"/>
        <end position="446"/>
    </location>
</feature>
<dbReference type="EMBL" id="FNJI01000007">
    <property type="protein sequence ID" value="SDO88975.1"/>
    <property type="molecule type" value="Genomic_DNA"/>
</dbReference>
<name>A0A1H0N935_9BACT</name>
<dbReference type="PANTHER" id="PTHR42923:SF3">
    <property type="entry name" value="PROTOPORPHYRINOGEN OXIDASE"/>
    <property type="match status" value="1"/>
</dbReference>
<keyword evidence="3" id="KW-1185">Reference proteome</keyword>
<dbReference type="Pfam" id="PF01593">
    <property type="entry name" value="Amino_oxidase"/>
    <property type="match status" value="1"/>
</dbReference>
<evidence type="ECO:0000313" key="3">
    <source>
        <dbReference type="Proteomes" id="UP000199073"/>
    </source>
</evidence>
<dbReference type="InterPro" id="IPR050464">
    <property type="entry name" value="Zeta_carotene_desat/Oxidored"/>
</dbReference>
<accession>A0A1H0N935</accession>
<gene>
    <name evidence="2" type="ORF">SAMN05660330_01295</name>
</gene>
<dbReference type="AlphaFoldDB" id="A0A1H0N935"/>
<dbReference type="Proteomes" id="UP000199073">
    <property type="component" value="Unassembled WGS sequence"/>
</dbReference>
<dbReference type="OrthoDB" id="9794630at2"/>
<dbReference type="SUPFAM" id="SSF51905">
    <property type="entry name" value="FAD/NAD(P)-binding domain"/>
    <property type="match status" value="1"/>
</dbReference>
<evidence type="ECO:0000313" key="2">
    <source>
        <dbReference type="EMBL" id="SDO88975.1"/>
    </source>
</evidence>
<organism evidence="2 3">
    <name type="scientific">Desulforhopalus singaporensis</name>
    <dbReference type="NCBI Taxonomy" id="91360"/>
    <lineage>
        <taxon>Bacteria</taxon>
        <taxon>Pseudomonadati</taxon>
        <taxon>Thermodesulfobacteriota</taxon>
        <taxon>Desulfobulbia</taxon>
        <taxon>Desulfobulbales</taxon>
        <taxon>Desulfocapsaceae</taxon>
        <taxon>Desulforhopalus</taxon>
    </lineage>
</organism>
<dbReference type="InterPro" id="IPR002937">
    <property type="entry name" value="Amino_oxidase"/>
</dbReference>
<dbReference type="PANTHER" id="PTHR42923">
    <property type="entry name" value="PROTOPORPHYRINOGEN OXIDASE"/>
    <property type="match status" value="1"/>
</dbReference>
<dbReference type="GO" id="GO:0016491">
    <property type="term" value="F:oxidoreductase activity"/>
    <property type="evidence" value="ECO:0007669"/>
    <property type="project" value="InterPro"/>
</dbReference>
<protein>
    <submittedName>
        <fullName evidence="2">Oxygen-dependent protoporphyrinogen oxidase</fullName>
    </submittedName>
</protein>